<dbReference type="RefSeq" id="WP_168827293.1">
    <property type="nucleotide sequence ID" value="NZ_CP073013.1"/>
</dbReference>
<name>A0A847RAD0_9GAMM</name>
<proteinExistence type="predicted"/>
<dbReference type="GO" id="GO:0016788">
    <property type="term" value="F:hydrolase activity, acting on ester bonds"/>
    <property type="evidence" value="ECO:0007669"/>
    <property type="project" value="UniProtKB-ARBA"/>
</dbReference>
<organism evidence="1 2">
    <name type="scientific">Marinomonas profundi</name>
    <dbReference type="NCBI Taxonomy" id="2726122"/>
    <lineage>
        <taxon>Bacteria</taxon>
        <taxon>Pseudomonadati</taxon>
        <taxon>Pseudomonadota</taxon>
        <taxon>Gammaproteobacteria</taxon>
        <taxon>Oceanospirillales</taxon>
        <taxon>Oceanospirillaceae</taxon>
        <taxon>Marinomonas</taxon>
    </lineage>
</organism>
<dbReference type="Proteomes" id="UP000586067">
    <property type="component" value="Unassembled WGS sequence"/>
</dbReference>
<comment type="caution">
    <text evidence="1">The sequence shown here is derived from an EMBL/GenBank/DDBJ whole genome shotgun (WGS) entry which is preliminary data.</text>
</comment>
<protein>
    <recommendedName>
        <fullName evidence="3">SGNH hydrolase-type esterase domain-containing protein</fullName>
    </recommendedName>
</protein>
<evidence type="ECO:0000313" key="1">
    <source>
        <dbReference type="EMBL" id="NLQ18996.1"/>
    </source>
</evidence>
<evidence type="ECO:0000313" key="2">
    <source>
        <dbReference type="Proteomes" id="UP000586067"/>
    </source>
</evidence>
<accession>A0A847RAD0</accession>
<keyword evidence="2" id="KW-1185">Reference proteome</keyword>
<dbReference type="SUPFAM" id="SSF52266">
    <property type="entry name" value="SGNH hydrolase"/>
    <property type="match status" value="1"/>
</dbReference>
<gene>
    <name evidence="1" type="ORF">HGG82_15420</name>
</gene>
<dbReference type="AlphaFoldDB" id="A0A847RAD0"/>
<dbReference type="Gene3D" id="3.40.50.1110">
    <property type="entry name" value="SGNH hydrolase"/>
    <property type="match status" value="1"/>
</dbReference>
<dbReference type="EMBL" id="JABAEK010000024">
    <property type="protein sequence ID" value="NLQ18996.1"/>
    <property type="molecule type" value="Genomic_DNA"/>
</dbReference>
<reference evidence="1 2" key="1">
    <citation type="submission" date="2020-04" db="EMBL/GenBank/DDBJ databases">
        <title>Marinomonas sp. M1K-6 isolated from the deep seawater of the Mariana Trench.</title>
        <authorList>
            <person name="Li Y."/>
        </authorList>
    </citation>
    <scope>NUCLEOTIDE SEQUENCE [LARGE SCALE GENOMIC DNA]</scope>
    <source>
        <strain evidence="1 2">M1K-6</strain>
    </source>
</reference>
<evidence type="ECO:0008006" key="3">
    <source>
        <dbReference type="Google" id="ProtNLM"/>
    </source>
</evidence>
<dbReference type="PROSITE" id="PS51257">
    <property type="entry name" value="PROKAR_LIPOPROTEIN"/>
    <property type="match status" value="1"/>
</dbReference>
<dbReference type="InterPro" id="IPR036514">
    <property type="entry name" value="SGNH_hydro_sf"/>
</dbReference>
<sequence>MKKIKYTFAIVSLFGCIVLFFDGFGDFALYARHKVAQFNKDSVFLDHLPDNTDRAIYERNFSDSQKLTFYNAPFLDRIIEPGEYGIYKIDDYGHRAFPADTSISQVQKKTMLLLGSSQSFGYHIEAKDALSAQMQGLLPDYKIDNYSMLGINLDGNFVDWYRMAAIEKKRYDLVVIVNGFFSHYVECTKNVSHSEIEAVIEKYRLPALVSIVRSLKDKVTTTNSLCEQPEYQDIAARRVDDRWNQLLAFGKEQGSKTLIFIPPSVWSENANVENLQSFLNEKHRAIYSAINNKIYSQIDNSAIINLTHAFDDGRQYFLDTGSHFTPEGNALLARKIAKHIQDLDNKALE</sequence>